<evidence type="ECO:0000313" key="3">
    <source>
        <dbReference type="Proteomes" id="UP000199310"/>
    </source>
</evidence>
<dbReference type="Proteomes" id="UP000199310">
    <property type="component" value="Unassembled WGS sequence"/>
</dbReference>
<evidence type="ECO:0000313" key="2">
    <source>
        <dbReference type="EMBL" id="SEW14752.1"/>
    </source>
</evidence>
<dbReference type="GO" id="GO:0016301">
    <property type="term" value="F:kinase activity"/>
    <property type="evidence" value="ECO:0007669"/>
    <property type="project" value="UniProtKB-KW"/>
</dbReference>
<organism evidence="2 3">
    <name type="scientific">Chitinophaga arvensicola</name>
    <dbReference type="NCBI Taxonomy" id="29529"/>
    <lineage>
        <taxon>Bacteria</taxon>
        <taxon>Pseudomonadati</taxon>
        <taxon>Bacteroidota</taxon>
        <taxon>Chitinophagia</taxon>
        <taxon>Chitinophagales</taxon>
        <taxon>Chitinophagaceae</taxon>
        <taxon>Chitinophaga</taxon>
    </lineage>
</organism>
<keyword evidence="3" id="KW-1185">Reference proteome</keyword>
<keyword evidence="2" id="KW-0418">Kinase</keyword>
<proteinExistence type="predicted"/>
<dbReference type="AlphaFoldDB" id="A0A1I0PK78"/>
<protein>
    <submittedName>
        <fullName evidence="2">Serine/threonine-protein kinase HipA</fullName>
    </submittedName>
</protein>
<dbReference type="InterPro" id="IPR017508">
    <property type="entry name" value="HipA_N1"/>
</dbReference>
<reference evidence="3" key="1">
    <citation type="submission" date="2016-10" db="EMBL/GenBank/DDBJ databases">
        <authorList>
            <person name="Varghese N."/>
            <person name="Submissions S."/>
        </authorList>
    </citation>
    <scope>NUCLEOTIDE SEQUENCE [LARGE SCALE GENOMIC DNA]</scope>
    <source>
        <strain evidence="3">DSM 3695</strain>
    </source>
</reference>
<dbReference type="STRING" id="29529.SAMN04488122_0829"/>
<name>A0A1I0PK78_9BACT</name>
<dbReference type="Pfam" id="PF13657">
    <property type="entry name" value="Couple_hipA"/>
    <property type="match status" value="1"/>
</dbReference>
<feature type="domain" description="HipA N-terminal subdomain 1" evidence="1">
    <location>
        <begin position="5"/>
        <end position="102"/>
    </location>
</feature>
<keyword evidence="2" id="KW-0808">Transferase</keyword>
<dbReference type="OrthoDB" id="196808at2"/>
<dbReference type="EMBL" id="FOJG01000001">
    <property type="protein sequence ID" value="SEW14752.1"/>
    <property type="molecule type" value="Genomic_DNA"/>
</dbReference>
<sequence>MKTVQVFYNSKLAGYLSKNENRYRFVYDKQYLADTTSRPVSITLPLREPPYESDILFPVFVNLLSEGANKAIQNRLLRVDENDYFGLLLATAGGDHIGPLTIKEDHASASN</sequence>
<gene>
    <name evidence="2" type="ORF">SAMN04488122_0829</name>
</gene>
<dbReference type="RefSeq" id="WP_089890935.1">
    <property type="nucleotide sequence ID" value="NZ_FOJG01000001.1"/>
</dbReference>
<accession>A0A1I0PK78</accession>
<evidence type="ECO:0000259" key="1">
    <source>
        <dbReference type="Pfam" id="PF13657"/>
    </source>
</evidence>
<dbReference type="NCBIfam" id="TIGR03071">
    <property type="entry name" value="couple_hipA"/>
    <property type="match status" value="1"/>
</dbReference>